<feature type="transmembrane region" description="Helical" evidence="9">
    <location>
        <begin position="70"/>
        <end position="97"/>
    </location>
</feature>
<evidence type="ECO:0000256" key="3">
    <source>
        <dbReference type="ARBA" id="ARBA00022448"/>
    </source>
</evidence>
<dbReference type="PROSITE" id="PS00756">
    <property type="entry name" value="SECY_2"/>
    <property type="match status" value="1"/>
</dbReference>
<protein>
    <recommendedName>
        <fullName evidence="9 10">Protein translocase subunit SecY</fullName>
    </recommendedName>
</protein>
<feature type="transmembrane region" description="Helical" evidence="9">
    <location>
        <begin position="385"/>
        <end position="405"/>
    </location>
</feature>
<evidence type="ECO:0000313" key="13">
    <source>
        <dbReference type="EMBL" id="GAA1668441.1"/>
    </source>
</evidence>
<comment type="similarity">
    <text evidence="2 9 12">Belongs to the SecY/SEC61-alpha family.</text>
</comment>
<comment type="function">
    <text evidence="9 10">The central subunit of the protein translocation channel SecYEG. Consists of two halves formed by TMs 1-5 and 6-10. These two domains form a lateral gate at the front which open onto the bilayer between TMs 2 and 7, and are clamped together by SecE at the back. The channel is closed by both a pore ring composed of hydrophobic SecY resides and a short helix (helix 2A) on the extracellular side of the membrane which forms a plug. The plug probably moves laterally to allow the channel to open. The ring and the pore may move independently.</text>
</comment>
<evidence type="ECO:0000256" key="10">
    <source>
        <dbReference type="RuleBase" id="RU000537"/>
    </source>
</evidence>
<feature type="transmembrane region" description="Helical" evidence="9">
    <location>
        <begin position="118"/>
        <end position="137"/>
    </location>
</feature>
<dbReference type="SUPFAM" id="SSF103491">
    <property type="entry name" value="Preprotein translocase SecY subunit"/>
    <property type="match status" value="1"/>
</dbReference>
<evidence type="ECO:0000256" key="7">
    <source>
        <dbReference type="ARBA" id="ARBA00023010"/>
    </source>
</evidence>
<evidence type="ECO:0000256" key="12">
    <source>
        <dbReference type="RuleBase" id="RU004349"/>
    </source>
</evidence>
<keyword evidence="3 9" id="KW-0813">Transport</keyword>
<evidence type="ECO:0000256" key="2">
    <source>
        <dbReference type="ARBA" id="ARBA00005751"/>
    </source>
</evidence>
<accession>A0ABP4SER5</accession>
<reference evidence="14" key="1">
    <citation type="journal article" date="2019" name="Int. J. Syst. Evol. Microbiol.">
        <title>The Global Catalogue of Microorganisms (GCM) 10K type strain sequencing project: providing services to taxonomists for standard genome sequencing and annotation.</title>
        <authorList>
            <consortium name="The Broad Institute Genomics Platform"/>
            <consortium name="The Broad Institute Genome Sequencing Center for Infectious Disease"/>
            <person name="Wu L."/>
            <person name="Ma J."/>
        </authorList>
    </citation>
    <scope>NUCLEOTIDE SEQUENCE [LARGE SCALE GENOMIC DNA]</scope>
    <source>
        <strain evidence="14">JCM 14718</strain>
    </source>
</reference>
<dbReference type="PIRSF" id="PIRSF004557">
    <property type="entry name" value="SecY"/>
    <property type="match status" value="1"/>
</dbReference>
<keyword evidence="7 9" id="KW-0811">Translocation</keyword>
<evidence type="ECO:0000256" key="5">
    <source>
        <dbReference type="ARBA" id="ARBA00022927"/>
    </source>
</evidence>
<evidence type="ECO:0000256" key="9">
    <source>
        <dbReference type="HAMAP-Rule" id="MF_01465"/>
    </source>
</evidence>
<keyword evidence="9" id="KW-1003">Cell membrane</keyword>
<feature type="transmembrane region" description="Helical" evidence="9">
    <location>
        <begin position="192"/>
        <end position="209"/>
    </location>
</feature>
<evidence type="ECO:0000313" key="14">
    <source>
        <dbReference type="Proteomes" id="UP001500618"/>
    </source>
</evidence>
<evidence type="ECO:0000256" key="1">
    <source>
        <dbReference type="ARBA" id="ARBA00004141"/>
    </source>
</evidence>
<dbReference type="Pfam" id="PF00344">
    <property type="entry name" value="SecY"/>
    <property type="match status" value="1"/>
</dbReference>
<feature type="transmembrane region" description="Helical" evidence="9">
    <location>
        <begin position="321"/>
        <end position="343"/>
    </location>
</feature>
<keyword evidence="5 9" id="KW-0653">Protein transport</keyword>
<name>A0ABP4SER5_9ACTN</name>
<comment type="caution">
    <text evidence="9">Lacks conserved residue(s) required for the propagation of feature annotation.</text>
</comment>
<dbReference type="InterPro" id="IPR023201">
    <property type="entry name" value="SecY_dom_sf"/>
</dbReference>
<evidence type="ECO:0000256" key="11">
    <source>
        <dbReference type="RuleBase" id="RU003484"/>
    </source>
</evidence>
<keyword evidence="14" id="KW-1185">Reference proteome</keyword>
<evidence type="ECO:0000256" key="8">
    <source>
        <dbReference type="ARBA" id="ARBA00023136"/>
    </source>
</evidence>
<evidence type="ECO:0000256" key="4">
    <source>
        <dbReference type="ARBA" id="ARBA00022692"/>
    </source>
</evidence>
<keyword evidence="6 9" id="KW-1133">Transmembrane helix</keyword>
<dbReference type="EMBL" id="BAAANY010000007">
    <property type="protein sequence ID" value="GAA1668441.1"/>
    <property type="molecule type" value="Genomic_DNA"/>
</dbReference>
<gene>
    <name evidence="9 13" type="primary">secY</name>
    <name evidence="13" type="ORF">GCM10009765_17240</name>
</gene>
<keyword evidence="8 9" id="KW-0472">Membrane</keyword>
<comment type="caution">
    <text evidence="13">The sequence shown here is derived from an EMBL/GenBank/DDBJ whole genome shotgun (WGS) entry which is preliminary data.</text>
</comment>
<feature type="transmembrane region" description="Helical" evidence="9">
    <location>
        <begin position="262"/>
        <end position="290"/>
    </location>
</feature>
<dbReference type="PRINTS" id="PR00303">
    <property type="entry name" value="SECYTRNLCASE"/>
</dbReference>
<proteinExistence type="inferred from homology"/>
<feature type="transmembrane region" description="Helical" evidence="9">
    <location>
        <begin position="163"/>
        <end position="185"/>
    </location>
</feature>
<dbReference type="NCBIfam" id="TIGR00967">
    <property type="entry name" value="3a0501s007"/>
    <property type="match status" value="1"/>
</dbReference>
<dbReference type="InterPro" id="IPR026593">
    <property type="entry name" value="SecY"/>
</dbReference>
<organism evidence="13 14">
    <name type="scientific">Fodinicola feengrottensis</name>
    <dbReference type="NCBI Taxonomy" id="435914"/>
    <lineage>
        <taxon>Bacteria</taxon>
        <taxon>Bacillati</taxon>
        <taxon>Actinomycetota</taxon>
        <taxon>Actinomycetes</taxon>
        <taxon>Mycobacteriales</taxon>
        <taxon>Fodinicola</taxon>
    </lineage>
</organism>
<dbReference type="Gene3D" id="1.10.3370.10">
    <property type="entry name" value="SecY subunit domain"/>
    <property type="match status" value="1"/>
</dbReference>
<comment type="subcellular location">
    <subcellularLocation>
        <location evidence="9">Cell membrane</location>
        <topology evidence="9">Multi-pass membrane protein</topology>
    </subcellularLocation>
    <subcellularLocation>
        <location evidence="1 11">Membrane</location>
        <topology evidence="1 11">Multi-pass membrane protein</topology>
    </subcellularLocation>
</comment>
<feature type="transmembrane region" description="Helical" evidence="9">
    <location>
        <begin position="221"/>
        <end position="241"/>
    </location>
</feature>
<evidence type="ECO:0000256" key="6">
    <source>
        <dbReference type="ARBA" id="ARBA00022989"/>
    </source>
</evidence>
<dbReference type="InterPro" id="IPR002208">
    <property type="entry name" value="SecY/SEC61-alpha"/>
</dbReference>
<keyword evidence="4 9" id="KW-0812">Transmembrane</keyword>
<dbReference type="PANTHER" id="PTHR10906">
    <property type="entry name" value="SECY/SEC61-ALPHA FAMILY MEMBER"/>
    <property type="match status" value="1"/>
</dbReference>
<dbReference type="Proteomes" id="UP001500618">
    <property type="component" value="Unassembled WGS sequence"/>
</dbReference>
<dbReference type="HAMAP" id="MF_01465">
    <property type="entry name" value="SecY"/>
    <property type="match status" value="1"/>
</dbReference>
<dbReference type="InterPro" id="IPR030659">
    <property type="entry name" value="SecY_CS"/>
</dbReference>
<dbReference type="PROSITE" id="PS00755">
    <property type="entry name" value="SECY_1"/>
    <property type="match status" value="1"/>
</dbReference>
<dbReference type="RefSeq" id="WP_344308725.1">
    <property type="nucleotide sequence ID" value="NZ_BAAANY010000007.1"/>
</dbReference>
<feature type="transmembrane region" description="Helical" evidence="9">
    <location>
        <begin position="411"/>
        <end position="429"/>
    </location>
</feature>
<sequence>MLAAFGRAFRTPDLRKKILFTLFILAIYRLGATLPSPGVSYTNVQKCIDTASTGQNQDVFTLLNLFSGGALLHLSVFALGIMPYITASIILQLLVVVIPRLEQLKKEGQSGQTKITQYTRYLTIGLAILQTTGYIALARSGQLFTGCDVNANPIIPVSPHMPYWMTLGTLVATMVAGTAVIMWLGELITDRGVGNGMSVLIFTNIAARIPSEGQSIYAKGILPFVIVCAIGVVIITAVVFIEQAQRRVPVQYAKRMIGRRMYGGTSTYIPLKVNQAGVIPVIFASSLLYLPQLIVQLVSDKNNPGPVVNFINKWVADPSQWTYVVIYFALIIFFTYFYVAITFNPTDVADNMRKYGGFVPGIRPGKPTAEYLDFILSRITLPGSLYLGIIAILPNLFITLLGTSVNNTQNFPFGGTAVLIMVGVGLETVKQIDSQLMQRNYEGFLR</sequence>
<comment type="subunit">
    <text evidence="9">Component of the Sec protein translocase complex. Heterotrimer consisting of SecY, SecE and SecG subunits. The heterotrimers can form oligomers, although 1 heterotrimer is thought to be able to translocate proteins. Interacts with the ribosome. Interacts with SecDF, and other proteins may be involved. Interacts with SecA.</text>
</comment>